<evidence type="ECO:0000313" key="7">
    <source>
        <dbReference type="EMBL" id="KAK3282726.1"/>
    </source>
</evidence>
<keyword evidence="2" id="KW-0479">Metal-binding</keyword>
<protein>
    <recommendedName>
        <fullName evidence="6">Pentraxin (PTX) domain-containing protein</fullName>
    </recommendedName>
</protein>
<organism evidence="7 8">
    <name type="scientific">Cymbomonas tetramitiformis</name>
    <dbReference type="NCBI Taxonomy" id="36881"/>
    <lineage>
        <taxon>Eukaryota</taxon>
        <taxon>Viridiplantae</taxon>
        <taxon>Chlorophyta</taxon>
        <taxon>Pyramimonadophyceae</taxon>
        <taxon>Pyramimonadales</taxon>
        <taxon>Pyramimonadaceae</taxon>
        <taxon>Cymbomonas</taxon>
    </lineage>
</organism>
<feature type="domain" description="Pentraxin (PTX)" evidence="6">
    <location>
        <begin position="1"/>
        <end position="130"/>
    </location>
</feature>
<dbReference type="GO" id="GO:0046872">
    <property type="term" value="F:metal ion binding"/>
    <property type="evidence" value="ECO:0007669"/>
    <property type="project" value="UniProtKB-KW"/>
</dbReference>
<dbReference type="Proteomes" id="UP001190700">
    <property type="component" value="Unassembled WGS sequence"/>
</dbReference>
<dbReference type="EMBL" id="LGRX02003185">
    <property type="protein sequence ID" value="KAK3282726.1"/>
    <property type="molecule type" value="Genomic_DNA"/>
</dbReference>
<sequence>MELQVGKLHLTGFVWRMEPRSAWHYVNGALVDSVLDLTEGDLTKAIQPGGYVLLGQEQDSFNGGFDELQSLDGAIDEFRVWNYALSEAHIAAHFHLQLEPLLYPGLDIYFSFDSLTRNVVGGLMVPELTGSGQDGFYGHTVNAENEMCYSTDRGCVAPTAPRSVASHAPLTGGSLIFYITSGQSLSLHLPAYSLNDQTLNISLITAPNSGAVYRVPMLEDAIALTAGEVIGLLMDDAKDVELVYVVPEDIEASWNTTFRYEAREANGSSAAADVILYNEQVIAPTDKSYHLTEDTPGYFLLGSLVGDGYPATAVITSLPAAGTLYHAHFPSDSDGDSDSYVHYYNIDLADRSRPILSAPEALDGLRGIVVYVPGKDQNGATNEPMTSFTFRWLTHSGRETSDATIYVYVEAVNDPPNP</sequence>
<reference evidence="7 8" key="1">
    <citation type="journal article" date="2015" name="Genome Biol. Evol.">
        <title>Comparative Genomics of a Bacterivorous Green Alga Reveals Evolutionary Causalities and Consequences of Phago-Mixotrophic Mode of Nutrition.</title>
        <authorList>
            <person name="Burns J.A."/>
            <person name="Paasch A."/>
            <person name="Narechania A."/>
            <person name="Kim E."/>
        </authorList>
    </citation>
    <scope>NUCLEOTIDE SEQUENCE [LARGE SCALE GENOMIC DNA]</scope>
    <source>
        <strain evidence="7 8">PLY_AMNH</strain>
    </source>
</reference>
<keyword evidence="5" id="KW-0325">Glycoprotein</keyword>
<evidence type="ECO:0000259" key="6">
    <source>
        <dbReference type="PROSITE" id="PS51828"/>
    </source>
</evidence>
<dbReference type="SUPFAM" id="SSF49899">
    <property type="entry name" value="Concanavalin A-like lectins/glucanases"/>
    <property type="match status" value="1"/>
</dbReference>
<dbReference type="PROSITE" id="PS51828">
    <property type="entry name" value="PTX_2"/>
    <property type="match status" value="1"/>
</dbReference>
<evidence type="ECO:0000256" key="5">
    <source>
        <dbReference type="ARBA" id="ARBA00023180"/>
    </source>
</evidence>
<dbReference type="PRINTS" id="PR00895">
    <property type="entry name" value="PENTAXIN"/>
</dbReference>
<feature type="non-terminal residue" evidence="7">
    <location>
        <position position="418"/>
    </location>
</feature>
<evidence type="ECO:0000256" key="3">
    <source>
        <dbReference type="ARBA" id="ARBA00022837"/>
    </source>
</evidence>
<accession>A0AAE0GSI5</accession>
<keyword evidence="3" id="KW-0106">Calcium</keyword>
<keyword evidence="4" id="KW-1015">Disulfide bond</keyword>
<dbReference type="AlphaFoldDB" id="A0AAE0GSI5"/>
<dbReference type="InterPro" id="IPR013320">
    <property type="entry name" value="ConA-like_dom_sf"/>
</dbReference>
<dbReference type="Gene3D" id="2.60.120.200">
    <property type="match status" value="1"/>
</dbReference>
<dbReference type="InterPro" id="IPR001759">
    <property type="entry name" value="PTX_dom"/>
</dbReference>
<keyword evidence="8" id="KW-1185">Reference proteome</keyword>
<evidence type="ECO:0000256" key="2">
    <source>
        <dbReference type="ARBA" id="ARBA00022723"/>
    </source>
</evidence>
<dbReference type="InterPro" id="IPR051360">
    <property type="entry name" value="Neuronal_Pentraxin_Related"/>
</dbReference>
<evidence type="ECO:0000313" key="8">
    <source>
        <dbReference type="Proteomes" id="UP001190700"/>
    </source>
</evidence>
<evidence type="ECO:0000256" key="4">
    <source>
        <dbReference type="ARBA" id="ARBA00023157"/>
    </source>
</evidence>
<dbReference type="PANTHER" id="PTHR19277:SF125">
    <property type="entry name" value="B6"/>
    <property type="match status" value="1"/>
</dbReference>
<dbReference type="PANTHER" id="PTHR19277">
    <property type="entry name" value="PENTRAXIN"/>
    <property type="match status" value="1"/>
</dbReference>
<comment type="cofactor">
    <cofactor evidence="1">
        <name>Ca(2+)</name>
        <dbReference type="ChEBI" id="CHEBI:29108"/>
    </cofactor>
</comment>
<comment type="caution">
    <text evidence="7">The sequence shown here is derived from an EMBL/GenBank/DDBJ whole genome shotgun (WGS) entry which is preliminary data.</text>
</comment>
<proteinExistence type="predicted"/>
<evidence type="ECO:0000256" key="1">
    <source>
        <dbReference type="ARBA" id="ARBA00001913"/>
    </source>
</evidence>
<gene>
    <name evidence="7" type="ORF">CYMTET_9548</name>
</gene>
<name>A0AAE0GSI5_9CHLO</name>
<dbReference type="Pfam" id="PF00354">
    <property type="entry name" value="Pentaxin"/>
    <property type="match status" value="1"/>
</dbReference>